<dbReference type="Pfam" id="PF01648">
    <property type="entry name" value="ACPS"/>
    <property type="match status" value="1"/>
</dbReference>
<dbReference type="GO" id="GO:0019878">
    <property type="term" value="P:lysine biosynthetic process via aminoadipic acid"/>
    <property type="evidence" value="ECO:0007669"/>
    <property type="project" value="TreeGrafter"/>
</dbReference>
<name>A0A0G4IZF4_PLABS</name>
<evidence type="ECO:0000256" key="2">
    <source>
        <dbReference type="ARBA" id="ARBA00022679"/>
    </source>
</evidence>
<dbReference type="EMBL" id="OVEO01000002">
    <property type="protein sequence ID" value="SPQ94041.1"/>
    <property type="molecule type" value="Genomic_DNA"/>
</dbReference>
<accession>A0A0G4IZF4</accession>
<organism evidence="5 7">
    <name type="scientific">Plasmodiophora brassicae</name>
    <name type="common">Clubroot disease agent</name>
    <dbReference type="NCBI Taxonomy" id="37360"/>
    <lineage>
        <taxon>Eukaryota</taxon>
        <taxon>Sar</taxon>
        <taxon>Rhizaria</taxon>
        <taxon>Endomyxa</taxon>
        <taxon>Phytomyxea</taxon>
        <taxon>Plasmodiophorida</taxon>
        <taxon>Plasmodiophoridae</taxon>
        <taxon>Plasmodiophora</taxon>
    </lineage>
</organism>
<dbReference type="SUPFAM" id="SSF56214">
    <property type="entry name" value="4'-phosphopantetheinyl transferase"/>
    <property type="match status" value="2"/>
</dbReference>
<keyword evidence="6" id="KW-0496">Mitochondrion</keyword>
<dbReference type="InterPro" id="IPR050559">
    <property type="entry name" value="P-Pant_transferase_sf"/>
</dbReference>
<dbReference type="PANTHER" id="PTHR12215">
    <property type="entry name" value="PHOSPHOPANTETHEINE TRANSFERASE"/>
    <property type="match status" value="1"/>
</dbReference>
<feature type="domain" description="4'-phosphopantetheinyl transferase" evidence="3">
    <location>
        <begin position="117"/>
        <end position="214"/>
    </location>
</feature>
<dbReference type="Proteomes" id="UP000039324">
    <property type="component" value="Unassembled WGS sequence"/>
</dbReference>
<reference evidence="5 7" key="1">
    <citation type="submission" date="2015-02" db="EMBL/GenBank/DDBJ databases">
        <authorList>
            <person name="Chooi Y.-H."/>
        </authorList>
    </citation>
    <scope>NUCLEOTIDE SEQUENCE [LARGE SCALE GENOMIC DNA]</scope>
    <source>
        <strain evidence="5">E3</strain>
    </source>
</reference>
<dbReference type="AlphaFoldDB" id="A0A0G4IZF4"/>
<dbReference type="OrthoDB" id="26719at2759"/>
<evidence type="ECO:0000313" key="8">
    <source>
        <dbReference type="Proteomes" id="UP000290189"/>
    </source>
</evidence>
<evidence type="ECO:0000256" key="1">
    <source>
        <dbReference type="ARBA" id="ARBA00013172"/>
    </source>
</evidence>
<dbReference type="EC" id="2.7.8.7" evidence="1"/>
<dbReference type="InterPro" id="IPR037143">
    <property type="entry name" value="4-PPantetheinyl_Trfase_dom_sf"/>
</dbReference>
<protein>
    <recommendedName>
        <fullName evidence="1">holo-[acyl-carrier-protein] synthase</fullName>
        <ecNumber evidence="1">2.7.8.7</ecNumber>
    </recommendedName>
</protein>
<sequence length="269" mass="29848">MTPAPHSAAPLLLFKASTNDLAEDTARVDRGMALVTPTERREIMGYAREDDRLRALLGRLLIRRAVSELVQCDHRLLELRRTGLGKPVLVHPVAPVTFSISHHNHWVIIVASTAFDVGCDLVSQHQSKEAYARIAAACLSPDEARMYITGDDTYPVSILWALKESYLKAIGVGLQMDMQRLQFVMEDHQVPVVRSHLLETLGQLQFFVDNVLITDWDFRICRIDDTHLATAVFSPPLTRAAGMPNADTLSFTMLSSDAVLTYLASGSVP</sequence>
<dbReference type="Gene3D" id="3.90.470.20">
    <property type="entry name" value="4'-phosphopantetheinyl transferase domain"/>
    <property type="match status" value="2"/>
</dbReference>
<dbReference type="EMBL" id="CDSF01000101">
    <property type="protein sequence ID" value="CEP00456.1"/>
    <property type="molecule type" value="Genomic_DNA"/>
</dbReference>
<evidence type="ECO:0000313" key="6">
    <source>
        <dbReference type="EMBL" id="SPQ94041.1"/>
    </source>
</evidence>
<proteinExistence type="predicted"/>
<dbReference type="GO" id="GO:0008897">
    <property type="term" value="F:holo-[acyl-carrier-protein] synthase activity"/>
    <property type="evidence" value="ECO:0007669"/>
    <property type="project" value="UniProtKB-EC"/>
</dbReference>
<evidence type="ECO:0000259" key="3">
    <source>
        <dbReference type="Pfam" id="PF01648"/>
    </source>
</evidence>
<dbReference type="InterPro" id="IPR055066">
    <property type="entry name" value="AASDHPPT_N"/>
</dbReference>
<keyword evidence="7" id="KW-1185">Reference proteome</keyword>
<dbReference type="InterPro" id="IPR008278">
    <property type="entry name" value="4-PPantetheinyl_Trfase_dom"/>
</dbReference>
<dbReference type="PANTHER" id="PTHR12215:SF10">
    <property type="entry name" value="L-AMINOADIPATE-SEMIALDEHYDE DEHYDROGENASE-PHOSPHOPANTETHEINYL TRANSFERASE"/>
    <property type="match status" value="1"/>
</dbReference>
<keyword evidence="2" id="KW-0808">Transferase</keyword>
<dbReference type="Pfam" id="PF22624">
    <property type="entry name" value="AASDHPPT_N"/>
    <property type="match status" value="1"/>
</dbReference>
<feature type="domain" description="4'-phosphopantetheinyl transferase N-terminal" evidence="4">
    <location>
        <begin position="32"/>
        <end position="113"/>
    </location>
</feature>
<dbReference type="Proteomes" id="UP000290189">
    <property type="component" value="Unassembled WGS sequence"/>
</dbReference>
<reference evidence="6 8" key="2">
    <citation type="submission" date="2018-03" db="EMBL/GenBank/DDBJ databases">
        <authorList>
            <person name="Fogelqvist J."/>
        </authorList>
    </citation>
    <scope>NUCLEOTIDE SEQUENCE [LARGE SCALE GENOMIC DNA]</scope>
</reference>
<geneLocation type="mitochondrion" evidence="6"/>
<evidence type="ECO:0000313" key="5">
    <source>
        <dbReference type="EMBL" id="CEP00456.1"/>
    </source>
</evidence>
<dbReference type="STRING" id="37360.A0A0G4IZF4"/>
<gene>
    <name evidence="5" type="ORF">PBRA_001510</name>
    <name evidence="6" type="ORF">PLBR_LOCUS1256</name>
</gene>
<dbReference type="GO" id="GO:0000287">
    <property type="term" value="F:magnesium ion binding"/>
    <property type="evidence" value="ECO:0007669"/>
    <property type="project" value="InterPro"/>
</dbReference>
<dbReference type="GO" id="GO:0005829">
    <property type="term" value="C:cytosol"/>
    <property type="evidence" value="ECO:0007669"/>
    <property type="project" value="TreeGrafter"/>
</dbReference>
<evidence type="ECO:0000313" key="7">
    <source>
        <dbReference type="Proteomes" id="UP000039324"/>
    </source>
</evidence>
<evidence type="ECO:0000259" key="4">
    <source>
        <dbReference type="Pfam" id="PF22624"/>
    </source>
</evidence>